<accession>A0A0U5CFD9</accession>
<evidence type="ECO:0000259" key="1">
    <source>
        <dbReference type="Pfam" id="PF00258"/>
    </source>
</evidence>
<dbReference type="Proteomes" id="UP000218965">
    <property type="component" value="Chromosome"/>
</dbReference>
<organism evidence="2 3">
    <name type="scientific">Microcella alkaliphila</name>
    <dbReference type="NCBI Taxonomy" id="279828"/>
    <lineage>
        <taxon>Bacteria</taxon>
        <taxon>Bacillati</taxon>
        <taxon>Actinomycetota</taxon>
        <taxon>Actinomycetes</taxon>
        <taxon>Micrococcales</taxon>
        <taxon>Microbacteriaceae</taxon>
        <taxon>Microcella</taxon>
    </lineage>
</organism>
<dbReference type="AlphaFoldDB" id="A0A0U5CFD9"/>
<dbReference type="Gene3D" id="3.40.50.360">
    <property type="match status" value="1"/>
</dbReference>
<dbReference type="OrthoDB" id="3253043at2"/>
<proteinExistence type="predicted"/>
<dbReference type="SUPFAM" id="SSF52218">
    <property type="entry name" value="Flavoproteins"/>
    <property type="match status" value="1"/>
</dbReference>
<dbReference type="InterPro" id="IPR029039">
    <property type="entry name" value="Flavoprotein-like_sf"/>
</dbReference>
<evidence type="ECO:0000313" key="2">
    <source>
        <dbReference type="EMBL" id="BAU32114.1"/>
    </source>
</evidence>
<dbReference type="KEGG" id="malk:MalAC0309_1257"/>
<sequence length="171" mass="18103">MTTSLVVVESHWGNTERIAYAVAEGLAAAGDARVVRVDDAPTRLEGVDLLVIGAPTHAFSLSRPATRDEAIAKGATQPSASGIREWMARIEADARHILVATFDTKVEQVKRLPGSAAWAAQRVAKSAGLPLTQRPTSFSIGGHDGPVLPGELERARPFGRDRVGAAAVSFR</sequence>
<name>A0A0U5CFD9_9MICO</name>
<dbReference type="GO" id="GO:0010181">
    <property type="term" value="F:FMN binding"/>
    <property type="evidence" value="ECO:0007669"/>
    <property type="project" value="InterPro"/>
</dbReference>
<reference evidence="3" key="1">
    <citation type="submission" date="2015-12" db="EMBL/GenBank/DDBJ databases">
        <authorList>
            <person name="Shamseldin A."/>
            <person name="Moawad H."/>
            <person name="Abd El-Rahim W.M."/>
            <person name="Sadowsky M.J."/>
        </authorList>
    </citation>
    <scope>NUCLEOTIDE SEQUENCE [LARGE SCALE GENOMIC DNA]</scope>
    <source>
        <strain evidence="3">JAM AC0309</strain>
    </source>
</reference>
<dbReference type="EMBL" id="AP017315">
    <property type="protein sequence ID" value="BAU32114.1"/>
    <property type="molecule type" value="Genomic_DNA"/>
</dbReference>
<dbReference type="InterPro" id="IPR008254">
    <property type="entry name" value="Flavodoxin/NO_synth"/>
</dbReference>
<feature type="domain" description="Flavodoxin-like" evidence="1">
    <location>
        <begin position="6"/>
        <end position="58"/>
    </location>
</feature>
<gene>
    <name evidence="2" type="ORF">MalAC0309_1257</name>
</gene>
<reference evidence="2 3" key="2">
    <citation type="submission" date="2016-01" db="EMBL/GenBank/DDBJ databases">
        <title>Microcella alkaliphila JAM AC0309 whole genome shotgun sequence.</title>
        <authorList>
            <person name="Kurata A."/>
            <person name="Hirose Y."/>
            <person name="Kishimoto N."/>
            <person name="Kobayashi T."/>
        </authorList>
    </citation>
    <scope>NUCLEOTIDE SEQUENCE [LARGE SCALE GENOMIC DNA]</scope>
    <source>
        <strain evidence="2 3">JAM AC0309</strain>
    </source>
</reference>
<protein>
    <recommendedName>
        <fullName evidence="1">Flavodoxin-like domain-containing protein</fullName>
    </recommendedName>
</protein>
<dbReference type="RefSeq" id="WP_096421236.1">
    <property type="nucleotide sequence ID" value="NZ_AP017315.1"/>
</dbReference>
<evidence type="ECO:0000313" key="3">
    <source>
        <dbReference type="Proteomes" id="UP000218965"/>
    </source>
</evidence>
<dbReference type="Pfam" id="PF00258">
    <property type="entry name" value="Flavodoxin_1"/>
    <property type="match status" value="1"/>
</dbReference>